<dbReference type="CDD" id="cd06170">
    <property type="entry name" value="LuxR_C_like"/>
    <property type="match status" value="1"/>
</dbReference>
<evidence type="ECO:0000256" key="1">
    <source>
        <dbReference type="SAM" id="MobiDB-lite"/>
    </source>
</evidence>
<feature type="compositionally biased region" description="Basic and acidic residues" evidence="1">
    <location>
        <begin position="23"/>
        <end position="38"/>
    </location>
</feature>
<dbReference type="Pfam" id="PF00196">
    <property type="entry name" value="GerE"/>
    <property type="match status" value="1"/>
</dbReference>
<dbReference type="SUPFAM" id="SSF46894">
    <property type="entry name" value="C-terminal effector domain of the bipartite response regulators"/>
    <property type="match status" value="1"/>
</dbReference>
<feature type="region of interest" description="Disordered" evidence="1">
    <location>
        <begin position="1"/>
        <end position="52"/>
    </location>
</feature>
<dbReference type="PROSITE" id="PS50043">
    <property type="entry name" value="HTH_LUXR_2"/>
    <property type="match status" value="1"/>
</dbReference>
<proteinExistence type="predicted"/>
<dbReference type="PRINTS" id="PR00038">
    <property type="entry name" value="HTHLUXR"/>
</dbReference>
<dbReference type="Gene3D" id="1.25.40.10">
    <property type="entry name" value="Tetratricopeptide repeat domain"/>
    <property type="match status" value="1"/>
</dbReference>
<reference evidence="4" key="1">
    <citation type="journal article" date="2019" name="Int. J. Syst. Evol. Microbiol.">
        <title>The Global Catalogue of Microorganisms (GCM) 10K type strain sequencing project: providing services to taxonomists for standard genome sequencing and annotation.</title>
        <authorList>
            <consortium name="The Broad Institute Genomics Platform"/>
            <consortium name="The Broad Institute Genome Sequencing Center for Infectious Disease"/>
            <person name="Wu L."/>
            <person name="Ma J."/>
        </authorList>
    </citation>
    <scope>NUCLEOTIDE SEQUENCE [LARGE SCALE GENOMIC DNA]</scope>
    <source>
        <strain evidence="4">CGMCC 4.1469</strain>
    </source>
</reference>
<dbReference type="SUPFAM" id="SSF52540">
    <property type="entry name" value="P-loop containing nucleoside triphosphate hydrolases"/>
    <property type="match status" value="1"/>
</dbReference>
<dbReference type="InterPro" id="IPR059106">
    <property type="entry name" value="WHD_MalT"/>
</dbReference>
<dbReference type="InterPro" id="IPR027417">
    <property type="entry name" value="P-loop_NTPase"/>
</dbReference>
<comment type="caution">
    <text evidence="3">The sequence shown here is derived from an EMBL/GenBank/DDBJ whole genome shotgun (WGS) entry which is preliminary data.</text>
</comment>
<organism evidence="3 4">
    <name type="scientific">Kitasatospora aburaviensis</name>
    <dbReference type="NCBI Taxonomy" id="67265"/>
    <lineage>
        <taxon>Bacteria</taxon>
        <taxon>Bacillati</taxon>
        <taxon>Actinomycetota</taxon>
        <taxon>Actinomycetes</taxon>
        <taxon>Kitasatosporales</taxon>
        <taxon>Streptomycetaceae</taxon>
        <taxon>Kitasatospora</taxon>
    </lineage>
</organism>
<gene>
    <name evidence="3" type="ORF">ACFP0N_15220</name>
</gene>
<evidence type="ECO:0000313" key="4">
    <source>
        <dbReference type="Proteomes" id="UP001596067"/>
    </source>
</evidence>
<feature type="compositionally biased region" description="Low complexity" evidence="1">
    <location>
        <begin position="779"/>
        <end position="788"/>
    </location>
</feature>
<name>A0ABW1EXI7_9ACTN</name>
<dbReference type="RefSeq" id="WP_380234885.1">
    <property type="nucleotide sequence ID" value="NZ_JBHSOD010000016.1"/>
</dbReference>
<dbReference type="InterPro" id="IPR000792">
    <property type="entry name" value="Tscrpt_reg_LuxR_C"/>
</dbReference>
<dbReference type="InterPro" id="IPR016032">
    <property type="entry name" value="Sig_transdc_resp-reg_C-effctor"/>
</dbReference>
<keyword evidence="4" id="KW-1185">Reference proteome</keyword>
<dbReference type="Gene3D" id="3.40.50.300">
    <property type="entry name" value="P-loop containing nucleotide triphosphate hydrolases"/>
    <property type="match status" value="1"/>
</dbReference>
<dbReference type="Pfam" id="PF25873">
    <property type="entry name" value="WHD_MalT"/>
    <property type="match status" value="1"/>
</dbReference>
<dbReference type="Proteomes" id="UP001596067">
    <property type="component" value="Unassembled WGS sequence"/>
</dbReference>
<feature type="compositionally biased region" description="Low complexity" evidence="1">
    <location>
        <begin position="741"/>
        <end position="767"/>
    </location>
</feature>
<dbReference type="SMART" id="SM00421">
    <property type="entry name" value="HTH_LUXR"/>
    <property type="match status" value="1"/>
</dbReference>
<accession>A0ABW1EXI7</accession>
<dbReference type="Gene3D" id="1.10.10.10">
    <property type="entry name" value="Winged helix-like DNA-binding domain superfamily/Winged helix DNA-binding domain"/>
    <property type="match status" value="1"/>
</dbReference>
<feature type="domain" description="HTH luxR-type" evidence="2">
    <location>
        <begin position="911"/>
        <end position="976"/>
    </location>
</feature>
<dbReference type="InterPro" id="IPR036388">
    <property type="entry name" value="WH-like_DNA-bd_sf"/>
</dbReference>
<evidence type="ECO:0000313" key="3">
    <source>
        <dbReference type="EMBL" id="MFC5886315.1"/>
    </source>
</evidence>
<dbReference type="EMBL" id="JBHSOD010000016">
    <property type="protein sequence ID" value="MFC5886315.1"/>
    <property type="molecule type" value="Genomic_DNA"/>
</dbReference>
<dbReference type="InterPro" id="IPR011990">
    <property type="entry name" value="TPR-like_helical_dom_sf"/>
</dbReference>
<sequence length="978" mass="102075">MSSAPRRGPAGDTEPPPAAMEPAPREPEPMEPDAREPDPTGADPTDPTDADPMETVLATRLRVPPVPPTFVRRPRLADPLTDGLPHHPLTLVTGPAGAGKTLLAGDWVRTGRLPGPVAWLTAEARDNLPGAFRSSLVRALHHAGAVRGDQLTGLLGAAPADPDLPVRLAGILAVRPDPLVLVLDACEQLTDPGPAADLHSLSRHAGAGLRLVLLSRTEPLLPLHRYRAADLVTELRAADLAFTCEEAAVLLRHHGLQLSPDGVRALTERTEGWAAGLRLSALAAEHAPDREQYLKEFEAGHSTIADFLLAEVLDTQPADTRDLLLRTSVLERVHPGLADALTGRRDAERILDELAQANAFVTPVGGPWYRHHPLFAEILRVQLRARRPALPGELHARAAGWLHGAGLLDEAVRQAAAAEQWGLAAGWLVEHLAIGSFFTDRGPAAPADVLAALLPATGCAAADAMLAAQALAAHDVTAAAGHLAGAARGPDRAGTDGVAFRCTEAFLHAVAARATGTGGEQAADTLESLGPRLSARRRREHPEFTVLLATALAAVRLRQGRPAAARAALEPVLRTPQEPTRPVPRCEALALLALAELWEGATGRAEEHARRAVEDAGGRGAPGDAGCVLAHLVLADTAAERDDRAAARLSLHRAEAAADGCADLLRAVLLRLTRARLALLHGDPRRALAVLAEQGGPPADPPWAVRRAAALAAEARLRSGDPAAALAGLAAAGVRTTPGAAEQVGAEQAGAAPAGPAAQAGAEQAVPDEPTGRPDRGEAGSAPAGSAPEGAFGEYEAVLAARAHLAAGDPRAALAALPPEACRAPGPAIGVLLVRAELSAAAGHEEAAQRMVARALGLARPDRLCRPFVDAGPWAAAFLRAGPALTAPHRWLPEGLRGPAGPADGPDTPADELPVEPLTVRERDVLERVAELMSTEEVAEDLHLSANTVKTHLKSINRKLRTTRRADAVRQARRLHLL</sequence>
<protein>
    <submittedName>
        <fullName evidence="3">LuxR C-terminal-related transcriptional regulator</fullName>
    </submittedName>
</protein>
<feature type="region of interest" description="Disordered" evidence="1">
    <location>
        <begin position="741"/>
        <end position="788"/>
    </location>
</feature>
<evidence type="ECO:0000259" key="2">
    <source>
        <dbReference type="PROSITE" id="PS50043"/>
    </source>
</evidence>